<dbReference type="Gene3D" id="3.40.50.300">
    <property type="entry name" value="P-loop containing nucleotide triphosphate hydrolases"/>
    <property type="match status" value="1"/>
</dbReference>
<dbReference type="Proteomes" id="UP000663868">
    <property type="component" value="Unassembled WGS sequence"/>
</dbReference>
<comment type="caution">
    <text evidence="5">The sequence shown here is derived from an EMBL/GenBank/DDBJ whole genome shotgun (WGS) entry which is preliminary data.</text>
</comment>
<feature type="binding site" evidence="4">
    <location>
        <position position="46"/>
    </location>
    <ligand>
        <name>Mg(2+)</name>
        <dbReference type="ChEBI" id="CHEBI:18420"/>
    </ligand>
</feature>
<dbReference type="PANTHER" id="PTHR46688:SF1">
    <property type="entry name" value="ADP-RIBOSYLATION FACTOR-LIKE PROTEIN 16"/>
    <property type="match status" value="1"/>
</dbReference>
<dbReference type="InterPro" id="IPR027417">
    <property type="entry name" value="P-loop_NTPase"/>
</dbReference>
<proteinExistence type="predicted"/>
<gene>
    <name evidence="5" type="ORF">IZO911_LOCUS15682</name>
    <name evidence="6" type="ORF">KXQ929_LOCUS1220</name>
</gene>
<name>A0A814EBW0_9BILA</name>
<dbReference type="GO" id="GO:0005525">
    <property type="term" value="F:GTP binding"/>
    <property type="evidence" value="ECO:0007669"/>
    <property type="project" value="UniProtKB-KW"/>
</dbReference>
<reference evidence="5" key="1">
    <citation type="submission" date="2021-02" db="EMBL/GenBank/DDBJ databases">
        <authorList>
            <person name="Nowell W R."/>
        </authorList>
    </citation>
    <scope>NUCLEOTIDE SEQUENCE</scope>
</reference>
<dbReference type="EMBL" id="CAJNOE010000137">
    <property type="protein sequence ID" value="CAF0964284.1"/>
    <property type="molecule type" value="Genomic_DNA"/>
</dbReference>
<keyword evidence="1 3" id="KW-0547">Nucleotide-binding</keyword>
<dbReference type="Pfam" id="PF00025">
    <property type="entry name" value="Arf"/>
    <property type="match status" value="1"/>
</dbReference>
<accession>A0A814EBW0</accession>
<evidence type="ECO:0000256" key="4">
    <source>
        <dbReference type="PIRSR" id="PIRSR606689-2"/>
    </source>
</evidence>
<evidence type="ECO:0000313" key="6">
    <source>
        <dbReference type="EMBL" id="CAF3522184.1"/>
    </source>
</evidence>
<evidence type="ECO:0000256" key="1">
    <source>
        <dbReference type="ARBA" id="ARBA00022741"/>
    </source>
</evidence>
<evidence type="ECO:0000256" key="3">
    <source>
        <dbReference type="PIRSR" id="PIRSR606689-1"/>
    </source>
</evidence>
<protein>
    <submittedName>
        <fullName evidence="5">Uncharacterized protein</fullName>
    </submittedName>
</protein>
<evidence type="ECO:0000256" key="2">
    <source>
        <dbReference type="ARBA" id="ARBA00023134"/>
    </source>
</evidence>
<evidence type="ECO:0000313" key="7">
    <source>
        <dbReference type="Proteomes" id="UP000663860"/>
    </source>
</evidence>
<sequence length="174" mass="19961">MSDNITKKNLVLGSRWSGKSLLIKRLEDICSSSKITNDEFIYTTTTIGKTLTLLKYKRNQTYELHELGASLSSLWKSIYTKSAFDKIIYVIDTTQPWSISFTLEQLKEIFEQIPIKSKNILLVFNKANEINSLNKTALAELLDLDSFWKGEMDVIETNARTGMNLSALLEWLIR</sequence>
<dbReference type="GO" id="GO:0046872">
    <property type="term" value="F:metal ion binding"/>
    <property type="evidence" value="ECO:0007669"/>
    <property type="project" value="UniProtKB-KW"/>
</dbReference>
<organism evidence="5 7">
    <name type="scientific">Adineta steineri</name>
    <dbReference type="NCBI Taxonomy" id="433720"/>
    <lineage>
        <taxon>Eukaryota</taxon>
        <taxon>Metazoa</taxon>
        <taxon>Spiralia</taxon>
        <taxon>Gnathifera</taxon>
        <taxon>Rotifera</taxon>
        <taxon>Eurotatoria</taxon>
        <taxon>Bdelloidea</taxon>
        <taxon>Adinetida</taxon>
        <taxon>Adinetidae</taxon>
        <taxon>Adineta</taxon>
    </lineage>
</organism>
<dbReference type="Proteomes" id="UP000663860">
    <property type="component" value="Unassembled WGS sequence"/>
</dbReference>
<dbReference type="InterPro" id="IPR006689">
    <property type="entry name" value="Small_GTPase_ARF/SAR"/>
</dbReference>
<dbReference type="GO" id="GO:0003924">
    <property type="term" value="F:GTPase activity"/>
    <property type="evidence" value="ECO:0007669"/>
    <property type="project" value="InterPro"/>
</dbReference>
<feature type="binding site" evidence="4">
    <location>
        <position position="20"/>
    </location>
    <ligand>
        <name>Mg(2+)</name>
        <dbReference type="ChEBI" id="CHEBI:18420"/>
    </ligand>
</feature>
<dbReference type="SUPFAM" id="SSF52540">
    <property type="entry name" value="P-loop containing nucleoside triphosphate hydrolases"/>
    <property type="match status" value="1"/>
</dbReference>
<keyword evidence="4" id="KW-0460">Magnesium</keyword>
<keyword evidence="2 3" id="KW-0342">GTP-binding</keyword>
<dbReference type="EMBL" id="CAJOBB010000033">
    <property type="protein sequence ID" value="CAF3522184.1"/>
    <property type="molecule type" value="Genomic_DNA"/>
</dbReference>
<feature type="binding site" evidence="3">
    <location>
        <begin position="13"/>
        <end position="20"/>
    </location>
    <ligand>
        <name>GTP</name>
        <dbReference type="ChEBI" id="CHEBI:37565"/>
    </ligand>
</feature>
<dbReference type="PANTHER" id="PTHR46688">
    <property type="entry name" value="ADP-RIBOSYLATION FACTOR-LIKE PROTEIN 16"/>
    <property type="match status" value="1"/>
</dbReference>
<dbReference type="AlphaFoldDB" id="A0A814EBW0"/>
<keyword evidence="4" id="KW-0479">Metal-binding</keyword>
<evidence type="ECO:0000313" key="5">
    <source>
        <dbReference type="EMBL" id="CAF0964284.1"/>
    </source>
</evidence>